<accession>A0A1I6V007</accession>
<sequence length="64" mass="7027">MTDERRPGPTARRGYRDWRSGLVGIAMVIAAGAVWTNVPDFGPPIVVVAGVSFLVMRFAGIRRR</sequence>
<dbReference type="RefSeq" id="WP_093423747.1">
    <property type="nucleotide sequence ID" value="NZ_FOZX01000014.1"/>
</dbReference>
<feature type="transmembrane region" description="Helical" evidence="1">
    <location>
        <begin position="44"/>
        <end position="61"/>
    </location>
</feature>
<protein>
    <submittedName>
        <fullName evidence="2">Uncharacterized protein</fullName>
    </submittedName>
</protein>
<evidence type="ECO:0000313" key="3">
    <source>
        <dbReference type="Proteomes" id="UP000198852"/>
    </source>
</evidence>
<evidence type="ECO:0000313" key="2">
    <source>
        <dbReference type="EMBL" id="SFT06937.1"/>
    </source>
</evidence>
<dbReference type="Proteomes" id="UP000198852">
    <property type="component" value="Unassembled WGS sequence"/>
</dbReference>
<gene>
    <name evidence="2" type="ORF">SAMN05660874_05440</name>
</gene>
<name>A0A1I6V007_9PSEU</name>
<evidence type="ECO:0000256" key="1">
    <source>
        <dbReference type="SAM" id="Phobius"/>
    </source>
</evidence>
<reference evidence="3" key="1">
    <citation type="submission" date="2016-10" db="EMBL/GenBank/DDBJ databases">
        <authorList>
            <person name="Varghese N."/>
            <person name="Submissions S."/>
        </authorList>
    </citation>
    <scope>NUCLEOTIDE SEQUENCE [LARGE SCALE GENOMIC DNA]</scope>
    <source>
        <strain evidence="3">DSM 44771</strain>
    </source>
</reference>
<keyword evidence="3" id="KW-1185">Reference proteome</keyword>
<feature type="transmembrane region" description="Helical" evidence="1">
    <location>
        <begin position="21"/>
        <end position="38"/>
    </location>
</feature>
<dbReference type="AlphaFoldDB" id="A0A1I6V007"/>
<keyword evidence="1" id="KW-0472">Membrane</keyword>
<proteinExistence type="predicted"/>
<organism evidence="2 3">
    <name type="scientific">Saccharopolyspora flava</name>
    <dbReference type="NCBI Taxonomy" id="95161"/>
    <lineage>
        <taxon>Bacteria</taxon>
        <taxon>Bacillati</taxon>
        <taxon>Actinomycetota</taxon>
        <taxon>Actinomycetes</taxon>
        <taxon>Pseudonocardiales</taxon>
        <taxon>Pseudonocardiaceae</taxon>
        <taxon>Saccharopolyspora</taxon>
    </lineage>
</organism>
<keyword evidence="1" id="KW-0812">Transmembrane</keyword>
<dbReference type="OrthoDB" id="9952499at2"/>
<dbReference type="STRING" id="95161.SAMN05660874_05440"/>
<dbReference type="EMBL" id="FOZX01000014">
    <property type="protein sequence ID" value="SFT06937.1"/>
    <property type="molecule type" value="Genomic_DNA"/>
</dbReference>
<keyword evidence="1" id="KW-1133">Transmembrane helix</keyword>